<keyword evidence="6" id="KW-0539">Nucleus</keyword>
<dbReference type="Gene3D" id="2.60.120.650">
    <property type="entry name" value="Cupin"/>
    <property type="match status" value="1"/>
</dbReference>
<evidence type="ECO:0000313" key="9">
    <source>
        <dbReference type="RefSeq" id="XP_017777982.1"/>
    </source>
</evidence>
<evidence type="ECO:0000256" key="2">
    <source>
        <dbReference type="ARBA" id="ARBA00004123"/>
    </source>
</evidence>
<comment type="subcellular location">
    <subcellularLocation>
        <location evidence="2">Nucleus</location>
    </subcellularLocation>
</comment>
<dbReference type="GeneID" id="108563738"/>
<evidence type="ECO:0000256" key="1">
    <source>
        <dbReference type="ARBA" id="ARBA00001954"/>
    </source>
</evidence>
<gene>
    <name evidence="9" type="primary">LOC108563738</name>
</gene>
<organism evidence="8 9">
    <name type="scientific">Nicrophorus vespilloides</name>
    <name type="common">Boreal carrion beetle</name>
    <dbReference type="NCBI Taxonomy" id="110193"/>
    <lineage>
        <taxon>Eukaryota</taxon>
        <taxon>Metazoa</taxon>
        <taxon>Ecdysozoa</taxon>
        <taxon>Arthropoda</taxon>
        <taxon>Hexapoda</taxon>
        <taxon>Insecta</taxon>
        <taxon>Pterygota</taxon>
        <taxon>Neoptera</taxon>
        <taxon>Endopterygota</taxon>
        <taxon>Coleoptera</taxon>
        <taxon>Polyphaga</taxon>
        <taxon>Staphyliniformia</taxon>
        <taxon>Silphidae</taxon>
        <taxon>Nicrophorinae</taxon>
        <taxon>Nicrophorus</taxon>
    </lineage>
</organism>
<dbReference type="RefSeq" id="XP_017777982.1">
    <property type="nucleotide sequence ID" value="XM_017922493.1"/>
</dbReference>
<proteinExistence type="predicted"/>
<dbReference type="Pfam" id="PF13621">
    <property type="entry name" value="Cupin_8"/>
    <property type="match status" value="1"/>
</dbReference>
<dbReference type="SMART" id="SM00558">
    <property type="entry name" value="JmjC"/>
    <property type="match status" value="1"/>
</dbReference>
<dbReference type="InterPro" id="IPR003347">
    <property type="entry name" value="JmjC_dom"/>
</dbReference>
<dbReference type="InterPro" id="IPR041667">
    <property type="entry name" value="Cupin_8"/>
</dbReference>
<evidence type="ECO:0000256" key="3">
    <source>
        <dbReference type="ARBA" id="ARBA00022723"/>
    </source>
</evidence>
<comment type="cofactor">
    <cofactor evidence="1">
        <name>Fe(2+)</name>
        <dbReference type="ChEBI" id="CHEBI:29033"/>
    </cofactor>
</comment>
<evidence type="ECO:0000256" key="4">
    <source>
        <dbReference type="ARBA" id="ARBA00023002"/>
    </source>
</evidence>
<accession>A0ABM1MTT2</accession>
<keyword evidence="3" id="KW-0479">Metal-binding</keyword>
<evidence type="ECO:0000313" key="8">
    <source>
        <dbReference type="Proteomes" id="UP000695000"/>
    </source>
</evidence>
<feature type="domain" description="JmjC" evidence="7">
    <location>
        <begin position="257"/>
        <end position="406"/>
    </location>
</feature>
<sequence>MDIHQTLRSYVNDKQEIYDVLKDFHCHLEELYKECCDSVFGAPSKPCDDSSIYKIDLIVTHLHEHLNVGKWSEVPENKRKAFSAASFIKCSLLLQQSKENVKQALECIDKGFLLGIPLKENSNLLTQCASYLNDDLEKSNKKELTESEEVPCKRVKYENDFWNIDANTISVIKVPTLEEFYKNYFLKEIPVIMQGCMCHWPACSKWLNLKYLLKIAGGRTVPIEIGSSYSDTNFSQKLMTLKEFVDEYYLKTSKDIGYLAQHDLLNQVPELKEDICIPEYCCTSRNFDDDNLFEPEINAWFGPEGTVSSLHQDPKDNFLCQVFGTKQVILFAPTDNNFLYPHEETFLSNTAQVDPLKPDLDQFPDFAKATMYKCLLNPQEMLYIPPKWWHHVTAIEKSFSVNFWWQ</sequence>
<dbReference type="Proteomes" id="UP000695000">
    <property type="component" value="Unplaced"/>
</dbReference>
<evidence type="ECO:0000256" key="6">
    <source>
        <dbReference type="ARBA" id="ARBA00023242"/>
    </source>
</evidence>
<dbReference type="PROSITE" id="PS51184">
    <property type="entry name" value="JMJC"/>
    <property type="match status" value="1"/>
</dbReference>
<name>A0ABM1MTT2_NICVS</name>
<evidence type="ECO:0000259" key="7">
    <source>
        <dbReference type="PROSITE" id="PS51184"/>
    </source>
</evidence>
<protein>
    <submittedName>
        <fullName evidence="9">Lysine-specific demethylase 8-like</fullName>
    </submittedName>
</protein>
<keyword evidence="5" id="KW-0408">Iron</keyword>
<dbReference type="SUPFAM" id="SSF51197">
    <property type="entry name" value="Clavaminate synthase-like"/>
    <property type="match status" value="1"/>
</dbReference>
<keyword evidence="8" id="KW-1185">Reference proteome</keyword>
<reference evidence="9" key="1">
    <citation type="submission" date="2025-08" db="UniProtKB">
        <authorList>
            <consortium name="RefSeq"/>
        </authorList>
    </citation>
    <scope>IDENTIFICATION</scope>
    <source>
        <tissue evidence="9">Whole Larva</tissue>
    </source>
</reference>
<evidence type="ECO:0000256" key="5">
    <source>
        <dbReference type="ARBA" id="ARBA00023004"/>
    </source>
</evidence>
<dbReference type="PANTHER" id="PTHR12461:SF106">
    <property type="entry name" value="BIFUNCTIONAL PEPTIDASE AND ARGINYL-HYDROXYLASE JMJD5"/>
    <property type="match status" value="1"/>
</dbReference>
<keyword evidence="4" id="KW-0560">Oxidoreductase</keyword>
<dbReference type="PANTHER" id="PTHR12461">
    <property type="entry name" value="HYPOXIA-INDUCIBLE FACTOR 1 ALPHA INHIBITOR-RELATED"/>
    <property type="match status" value="1"/>
</dbReference>